<feature type="region of interest" description="Disordered" evidence="1">
    <location>
        <begin position="29"/>
        <end position="49"/>
    </location>
</feature>
<dbReference type="Pfam" id="PF14006">
    <property type="entry name" value="YqzL"/>
    <property type="match status" value="1"/>
</dbReference>
<gene>
    <name evidence="2" type="ORF">ACFSUF_10005</name>
</gene>
<evidence type="ECO:0000256" key="1">
    <source>
        <dbReference type="SAM" id="MobiDB-lite"/>
    </source>
</evidence>
<organism evidence="2 3">
    <name type="scientific">Paenibacillus gansuensis</name>
    <dbReference type="NCBI Taxonomy" id="306542"/>
    <lineage>
        <taxon>Bacteria</taxon>
        <taxon>Bacillati</taxon>
        <taxon>Bacillota</taxon>
        <taxon>Bacilli</taxon>
        <taxon>Bacillales</taxon>
        <taxon>Paenibacillaceae</taxon>
        <taxon>Paenibacillus</taxon>
    </lineage>
</organism>
<dbReference type="InterPro" id="IPR025617">
    <property type="entry name" value="YqzL"/>
</dbReference>
<dbReference type="Proteomes" id="UP001597541">
    <property type="component" value="Unassembled WGS sequence"/>
</dbReference>
<proteinExistence type="predicted"/>
<evidence type="ECO:0000313" key="2">
    <source>
        <dbReference type="EMBL" id="MFD2612754.1"/>
    </source>
</evidence>
<protein>
    <submittedName>
        <fullName evidence="2">YqzL family protein</fullName>
    </submittedName>
</protein>
<keyword evidence="3" id="KW-1185">Reference proteome</keyword>
<dbReference type="EMBL" id="JBHUME010000007">
    <property type="protein sequence ID" value="MFD2612754.1"/>
    <property type="molecule type" value="Genomic_DNA"/>
</dbReference>
<sequence length="49" mass="5836">MRDFTWKYFTMTGDVEAYMLYKDYMNTGREEDPAGEEELVQEEVSELTS</sequence>
<evidence type="ECO:0000313" key="3">
    <source>
        <dbReference type="Proteomes" id="UP001597541"/>
    </source>
</evidence>
<comment type="caution">
    <text evidence="2">The sequence shown here is derived from an EMBL/GenBank/DDBJ whole genome shotgun (WGS) entry which is preliminary data.</text>
</comment>
<reference evidence="3" key="1">
    <citation type="journal article" date="2019" name="Int. J. Syst. Evol. Microbiol.">
        <title>The Global Catalogue of Microorganisms (GCM) 10K type strain sequencing project: providing services to taxonomists for standard genome sequencing and annotation.</title>
        <authorList>
            <consortium name="The Broad Institute Genomics Platform"/>
            <consortium name="The Broad Institute Genome Sequencing Center for Infectious Disease"/>
            <person name="Wu L."/>
            <person name="Ma J."/>
        </authorList>
    </citation>
    <scope>NUCLEOTIDE SEQUENCE [LARGE SCALE GENOMIC DNA]</scope>
    <source>
        <strain evidence="3">KCTC 3950</strain>
    </source>
</reference>
<dbReference type="RefSeq" id="WP_377602533.1">
    <property type="nucleotide sequence ID" value="NZ_JBHUME010000007.1"/>
</dbReference>
<accession>A0ABW5PE58</accession>
<name>A0ABW5PE58_9BACL</name>
<feature type="compositionally biased region" description="Acidic residues" evidence="1">
    <location>
        <begin position="33"/>
        <end position="49"/>
    </location>
</feature>